<evidence type="ECO:0000256" key="8">
    <source>
        <dbReference type="SAM" id="Phobius"/>
    </source>
</evidence>
<reference evidence="9 10" key="2">
    <citation type="journal article" date="2021" name="Genomics">
        <title>High-quality reference genome for Clonorchis sinensis.</title>
        <authorList>
            <person name="Young N.D."/>
            <person name="Stroehlein A.J."/>
            <person name="Kinkar L."/>
            <person name="Wang T."/>
            <person name="Sohn W.M."/>
            <person name="Chang B.C.H."/>
            <person name="Kaur P."/>
            <person name="Weisz D."/>
            <person name="Dudchenko O."/>
            <person name="Aiden E.L."/>
            <person name="Korhonen P.K."/>
            <person name="Gasser R.B."/>
        </authorList>
    </citation>
    <scope>NUCLEOTIDE SEQUENCE [LARGE SCALE GENOMIC DNA]</scope>
    <source>
        <strain evidence="9">Cs-k2</strain>
    </source>
</reference>
<evidence type="ECO:0000256" key="6">
    <source>
        <dbReference type="ARBA" id="ARBA00023180"/>
    </source>
</evidence>
<feature type="transmembrane region" description="Helical" evidence="8">
    <location>
        <begin position="453"/>
        <end position="479"/>
    </location>
</feature>
<comment type="subcellular location">
    <subcellularLocation>
        <location evidence="1">Membrane</location>
        <topology evidence="1">Single-pass type I membrane protein</topology>
    </subcellularLocation>
</comment>
<keyword evidence="4 8" id="KW-1133">Transmembrane helix</keyword>
<evidence type="ECO:0000256" key="3">
    <source>
        <dbReference type="ARBA" id="ARBA00022729"/>
    </source>
</evidence>
<gene>
    <name evidence="9" type="ORF">CSKR_109213</name>
</gene>
<organism evidence="9 10">
    <name type="scientific">Clonorchis sinensis</name>
    <name type="common">Chinese liver fluke</name>
    <dbReference type="NCBI Taxonomy" id="79923"/>
    <lineage>
        <taxon>Eukaryota</taxon>
        <taxon>Metazoa</taxon>
        <taxon>Spiralia</taxon>
        <taxon>Lophotrochozoa</taxon>
        <taxon>Platyhelminthes</taxon>
        <taxon>Trematoda</taxon>
        <taxon>Digenea</taxon>
        <taxon>Opisthorchiida</taxon>
        <taxon>Opisthorchiata</taxon>
        <taxon>Opisthorchiidae</taxon>
        <taxon>Clonorchis</taxon>
    </lineage>
</organism>
<dbReference type="Pfam" id="PF01437">
    <property type="entry name" value="PSI"/>
    <property type="match status" value="1"/>
</dbReference>
<keyword evidence="3" id="KW-0732">Signal</keyword>
<name>A0A8T1MZN2_CLOSI</name>
<dbReference type="PANTHER" id="PTHR13055:SF12">
    <property type="entry name" value="LD40707P"/>
    <property type="match status" value="1"/>
</dbReference>
<dbReference type="OrthoDB" id="6274530at2759"/>
<sequence>MNTDRVFKNIDSEASFTVIDAEESEVVPVPLKFQFRFYGLPYSNVEILPNGVLGIGESSRHTGFSRAVFAWKGASVPNEVRFISNETDESGVTVTCGLYPNGTIRIYFSEVPPILEHMEQQSGLSDYYNYTTKEDDNSRTFRQTTYSHIMTNEKFIRTKTLVEYTPNPMCIEQLNCSSCLALSHPDGFHCAWCPDAKRCSDGYDPYTADWISKKCDVKNVTEHCFERSVILTTTTTTTTTKTTKTTRKQQTLTSVNTTPALINTESLVRNSTTDQKPMRTDTTTGITNAPDNSTVSQTTVKSSTENTAKSIDAAGTTEVETRATEEEPEITRQTAVNTLISTNSIPGMATNATQKVDGKEHALTNTVVLPNSATGSWDLTNLTTLKPTIQTLFSSDTRKTETDEFIKAATTAGGLETAETSDVVRTTVTSRNETTVPCTATRSSRCALSESRILVLCVLLPLLVGILTLLFCMLVLCTWKRRHRGVLRPQTPQHYQHTQVEQTVNDDDLVNESVPEKRAPCERRLTIYTCSNCGGANRKKTRPFSCNTLPVPSCHATRRKHEGWDIARLPRPGQEKSIDRGRTLRAVNSRSNN</sequence>
<evidence type="ECO:0000256" key="5">
    <source>
        <dbReference type="ARBA" id="ARBA00023136"/>
    </source>
</evidence>
<dbReference type="AlphaFoldDB" id="A0A8T1MZN2"/>
<keyword evidence="2 8" id="KW-0812">Transmembrane</keyword>
<evidence type="ECO:0000256" key="4">
    <source>
        <dbReference type="ARBA" id="ARBA00022989"/>
    </source>
</evidence>
<dbReference type="GO" id="GO:0016020">
    <property type="term" value="C:membrane"/>
    <property type="evidence" value="ECO:0007669"/>
    <property type="project" value="UniProtKB-SubCell"/>
</dbReference>
<evidence type="ECO:0000313" key="10">
    <source>
        <dbReference type="Proteomes" id="UP000286415"/>
    </source>
</evidence>
<keyword evidence="5 8" id="KW-0472">Membrane</keyword>
<feature type="compositionally biased region" description="Polar residues" evidence="7">
    <location>
        <begin position="270"/>
        <end position="292"/>
    </location>
</feature>
<evidence type="ECO:0000256" key="7">
    <source>
        <dbReference type="SAM" id="MobiDB-lite"/>
    </source>
</evidence>
<feature type="region of interest" description="Disordered" evidence="7">
    <location>
        <begin position="270"/>
        <end position="307"/>
    </location>
</feature>
<evidence type="ECO:0000256" key="1">
    <source>
        <dbReference type="ARBA" id="ARBA00004479"/>
    </source>
</evidence>
<dbReference type="EMBL" id="NIRI02000010">
    <property type="protein sequence ID" value="KAG5454332.1"/>
    <property type="molecule type" value="Genomic_DNA"/>
</dbReference>
<dbReference type="InterPro" id="IPR031152">
    <property type="entry name" value="PLXDC"/>
</dbReference>
<reference evidence="9 10" key="1">
    <citation type="journal article" date="2018" name="Biotechnol. Adv.">
        <title>Improved genomic resources and new bioinformatic workflow for the carcinogenic parasite Clonorchis sinensis: Biotechnological implications.</title>
        <authorList>
            <person name="Wang D."/>
            <person name="Korhonen P.K."/>
            <person name="Gasser R.B."/>
            <person name="Young N.D."/>
        </authorList>
    </citation>
    <scope>NUCLEOTIDE SEQUENCE [LARGE SCALE GENOMIC DNA]</scope>
    <source>
        <strain evidence="9">Cs-k2</strain>
    </source>
</reference>
<accession>A0A8T1MZN2</accession>
<evidence type="ECO:0000256" key="2">
    <source>
        <dbReference type="ARBA" id="ARBA00022692"/>
    </source>
</evidence>
<dbReference type="InterPro" id="IPR002165">
    <property type="entry name" value="Plexin_repeat"/>
</dbReference>
<comment type="caution">
    <text evidence="9">The sequence shown here is derived from an EMBL/GenBank/DDBJ whole genome shotgun (WGS) entry which is preliminary data.</text>
</comment>
<keyword evidence="10" id="KW-1185">Reference proteome</keyword>
<feature type="compositionally biased region" description="Low complexity" evidence="7">
    <location>
        <begin position="293"/>
        <end position="304"/>
    </location>
</feature>
<dbReference type="PANTHER" id="PTHR13055">
    <property type="entry name" value="TUMOR ENDOTHELIAL MARKER 7 RELATED"/>
    <property type="match status" value="1"/>
</dbReference>
<evidence type="ECO:0000313" key="9">
    <source>
        <dbReference type="EMBL" id="KAG5454332.1"/>
    </source>
</evidence>
<dbReference type="Proteomes" id="UP000286415">
    <property type="component" value="Unassembled WGS sequence"/>
</dbReference>
<proteinExistence type="predicted"/>
<keyword evidence="6" id="KW-0325">Glycoprotein</keyword>
<protein>
    <submittedName>
        <fullName evidence="9">Plexin domain-containing protein 1</fullName>
    </submittedName>
</protein>